<evidence type="ECO:0000256" key="6">
    <source>
        <dbReference type="SAM" id="MobiDB-lite"/>
    </source>
</evidence>
<feature type="region of interest" description="Disordered" evidence="6">
    <location>
        <begin position="85"/>
        <end position="104"/>
    </location>
</feature>
<protein>
    <submittedName>
        <fullName evidence="8">PLP-dependent aminotransferase family protein</fullName>
    </submittedName>
</protein>
<dbReference type="PANTHER" id="PTHR46577:SF1">
    <property type="entry name" value="HTH-TYPE TRANSCRIPTIONAL REGULATORY PROTEIN GABR"/>
    <property type="match status" value="1"/>
</dbReference>
<evidence type="ECO:0000256" key="3">
    <source>
        <dbReference type="ARBA" id="ARBA00023015"/>
    </source>
</evidence>
<keyword evidence="3" id="KW-0805">Transcription regulation</keyword>
<dbReference type="CDD" id="cd07377">
    <property type="entry name" value="WHTH_GntR"/>
    <property type="match status" value="1"/>
</dbReference>
<dbReference type="InterPro" id="IPR015424">
    <property type="entry name" value="PyrdxlP-dep_Trfase"/>
</dbReference>
<dbReference type="Gene3D" id="1.10.10.10">
    <property type="entry name" value="Winged helix-like DNA-binding domain superfamily/Winged helix DNA-binding domain"/>
    <property type="match status" value="1"/>
</dbReference>
<dbReference type="SUPFAM" id="SSF46785">
    <property type="entry name" value="Winged helix' DNA-binding domain"/>
    <property type="match status" value="1"/>
</dbReference>
<dbReference type="InterPro" id="IPR036388">
    <property type="entry name" value="WH-like_DNA-bd_sf"/>
</dbReference>
<dbReference type="CDD" id="cd00609">
    <property type="entry name" value="AAT_like"/>
    <property type="match status" value="1"/>
</dbReference>
<reference evidence="8 9" key="1">
    <citation type="submission" date="2021-12" db="EMBL/GenBank/DDBJ databases">
        <title>Discovery of the Pendulisporaceae a myxobacterial family with distinct sporulation behavior and unique specialized metabolism.</title>
        <authorList>
            <person name="Garcia R."/>
            <person name="Popoff A."/>
            <person name="Bader C.D."/>
            <person name="Loehr J."/>
            <person name="Walesch S."/>
            <person name="Walt C."/>
            <person name="Boldt J."/>
            <person name="Bunk B."/>
            <person name="Haeckl F.J.F.P.J."/>
            <person name="Gunesch A.P."/>
            <person name="Birkelbach J."/>
            <person name="Nuebel U."/>
            <person name="Pietschmann T."/>
            <person name="Bach T."/>
            <person name="Mueller R."/>
        </authorList>
    </citation>
    <scope>NUCLEOTIDE SEQUENCE [LARGE SCALE GENOMIC DNA]</scope>
    <source>
        <strain evidence="8 9">MSr12523</strain>
    </source>
</reference>
<keyword evidence="8" id="KW-0032">Aminotransferase</keyword>
<evidence type="ECO:0000256" key="4">
    <source>
        <dbReference type="ARBA" id="ARBA00023125"/>
    </source>
</evidence>
<evidence type="ECO:0000256" key="1">
    <source>
        <dbReference type="ARBA" id="ARBA00005384"/>
    </source>
</evidence>
<keyword evidence="8" id="KW-0808">Transferase</keyword>
<dbReference type="RefSeq" id="WP_394846552.1">
    <property type="nucleotide sequence ID" value="NZ_CP089982.1"/>
</dbReference>
<dbReference type="Gene3D" id="3.40.640.10">
    <property type="entry name" value="Type I PLP-dependent aspartate aminotransferase-like (Major domain)"/>
    <property type="match status" value="1"/>
</dbReference>
<gene>
    <name evidence="8" type="ORF">LZC95_03700</name>
</gene>
<dbReference type="EMBL" id="CP089982">
    <property type="protein sequence ID" value="WXA95941.1"/>
    <property type="molecule type" value="Genomic_DNA"/>
</dbReference>
<comment type="similarity">
    <text evidence="1">In the C-terminal section; belongs to the class-I pyridoxal-phosphate-dependent aminotransferase family.</text>
</comment>
<accession>A0ABZ2KB73</accession>
<dbReference type="SMART" id="SM00345">
    <property type="entry name" value="HTH_GNTR"/>
    <property type="match status" value="1"/>
</dbReference>
<proteinExistence type="inferred from homology"/>
<dbReference type="GO" id="GO:0008483">
    <property type="term" value="F:transaminase activity"/>
    <property type="evidence" value="ECO:0007669"/>
    <property type="project" value="UniProtKB-KW"/>
</dbReference>
<dbReference type="Pfam" id="PF00155">
    <property type="entry name" value="Aminotran_1_2"/>
    <property type="match status" value="1"/>
</dbReference>
<dbReference type="SUPFAM" id="SSF53383">
    <property type="entry name" value="PLP-dependent transferases"/>
    <property type="match status" value="1"/>
</dbReference>
<dbReference type="InterPro" id="IPR015421">
    <property type="entry name" value="PyrdxlP-dep_Trfase_major"/>
</dbReference>
<keyword evidence="4" id="KW-0238">DNA-binding</keyword>
<keyword evidence="9" id="KW-1185">Reference proteome</keyword>
<dbReference type="PRINTS" id="PR00035">
    <property type="entry name" value="HTHGNTR"/>
</dbReference>
<feature type="domain" description="HTH gntR-type" evidence="7">
    <location>
        <begin position="16"/>
        <end position="84"/>
    </location>
</feature>
<dbReference type="InterPro" id="IPR000524">
    <property type="entry name" value="Tscrpt_reg_HTH_GntR"/>
</dbReference>
<name>A0ABZ2KB73_9BACT</name>
<dbReference type="PROSITE" id="PS50949">
    <property type="entry name" value="HTH_GNTR"/>
    <property type="match status" value="1"/>
</dbReference>
<keyword evidence="5" id="KW-0804">Transcription</keyword>
<dbReference type="InterPro" id="IPR036390">
    <property type="entry name" value="WH_DNA-bd_sf"/>
</dbReference>
<evidence type="ECO:0000256" key="2">
    <source>
        <dbReference type="ARBA" id="ARBA00022898"/>
    </source>
</evidence>
<evidence type="ECO:0000313" key="9">
    <source>
        <dbReference type="Proteomes" id="UP001379533"/>
    </source>
</evidence>
<organism evidence="8 9">
    <name type="scientific">Pendulispora brunnea</name>
    <dbReference type="NCBI Taxonomy" id="2905690"/>
    <lineage>
        <taxon>Bacteria</taxon>
        <taxon>Pseudomonadati</taxon>
        <taxon>Myxococcota</taxon>
        <taxon>Myxococcia</taxon>
        <taxon>Myxococcales</taxon>
        <taxon>Sorangiineae</taxon>
        <taxon>Pendulisporaceae</taxon>
        <taxon>Pendulispora</taxon>
    </lineage>
</organism>
<evidence type="ECO:0000313" key="8">
    <source>
        <dbReference type="EMBL" id="WXA95941.1"/>
    </source>
</evidence>
<dbReference type="PANTHER" id="PTHR46577">
    <property type="entry name" value="HTH-TYPE TRANSCRIPTIONAL REGULATORY PROTEIN GABR"/>
    <property type="match status" value="1"/>
</dbReference>
<evidence type="ECO:0000256" key="5">
    <source>
        <dbReference type="ARBA" id="ARBA00023163"/>
    </source>
</evidence>
<dbReference type="Proteomes" id="UP001379533">
    <property type="component" value="Chromosome"/>
</dbReference>
<evidence type="ECO:0000259" key="7">
    <source>
        <dbReference type="PROSITE" id="PS50949"/>
    </source>
</evidence>
<sequence>MRSWTFSVPLDAASPTPLFAQIAQAISDDIARGRLKQGDSLPGTRTLADTLGVHRTTVAAAYAELEAQGWVGTRRGSATFVATASPDAEPRRLTRARPSPGVARRAGFPVEAVRERLQDEASPPGTLELWGGSPDSRLVPVELLARAYRRVARDHGVHLLDYTGESRGQKRLRAAVASMVSTARGIAAGENDVMITRGSQMAIDLVARALVAPGDVVAVESPGYKLAHAVFQRAGARVVPIPVDRDGIDVDELQRQTASARIRLVYVTPHHQYPTTVVLTPTRRLALLELARQHGMAIVEDDYDQEFHYDGRPILPMASADPHGQVIYIGTLAKILAPGLRLGFVIAPEPVLARMAYERELIDRQGDGVLECAVAELLEEGEIQRHVRRMRRIYQARRDALCEAIDKHLAGAISYVKPPGGMALWTRAAGDVDVDRWQRRALEKGVHFQTGRQFFLDGARAPYARFGYAMLNERELLTAVRRLAQAL</sequence>
<dbReference type="Pfam" id="PF00392">
    <property type="entry name" value="GntR"/>
    <property type="match status" value="1"/>
</dbReference>
<dbReference type="InterPro" id="IPR051446">
    <property type="entry name" value="HTH_trans_reg/aminotransferase"/>
</dbReference>
<keyword evidence="2" id="KW-0663">Pyridoxal phosphate</keyword>
<dbReference type="InterPro" id="IPR004839">
    <property type="entry name" value="Aminotransferase_I/II_large"/>
</dbReference>